<evidence type="ECO:0000313" key="5">
    <source>
        <dbReference type="Proteomes" id="UP000178305"/>
    </source>
</evidence>
<dbReference type="SUPFAM" id="SSF53335">
    <property type="entry name" value="S-adenosyl-L-methionine-dependent methyltransferases"/>
    <property type="match status" value="1"/>
</dbReference>
<dbReference type="AlphaFoldDB" id="A0A1F6ARY5"/>
<dbReference type="PANTHER" id="PTHR43861:SF1">
    <property type="entry name" value="TRANS-ACONITATE 2-METHYLTRANSFERASE"/>
    <property type="match status" value="1"/>
</dbReference>
<feature type="domain" description="Methyltransferase" evidence="3">
    <location>
        <begin position="247"/>
        <end position="342"/>
    </location>
</feature>
<evidence type="ECO:0000259" key="3">
    <source>
        <dbReference type="Pfam" id="PF13649"/>
    </source>
</evidence>
<gene>
    <name evidence="4" type="ORF">A3A64_00320</name>
</gene>
<protein>
    <recommendedName>
        <fullName evidence="3">Methyltransferase domain-containing protein</fullName>
    </recommendedName>
</protein>
<reference evidence="4 5" key="1">
    <citation type="journal article" date="2016" name="Nat. Commun.">
        <title>Thousands of microbial genomes shed light on interconnected biogeochemical processes in an aquifer system.</title>
        <authorList>
            <person name="Anantharaman K."/>
            <person name="Brown C.T."/>
            <person name="Hug L.A."/>
            <person name="Sharon I."/>
            <person name="Castelle C.J."/>
            <person name="Probst A.J."/>
            <person name="Thomas B.C."/>
            <person name="Singh A."/>
            <person name="Wilkins M.J."/>
            <person name="Karaoz U."/>
            <person name="Brodie E.L."/>
            <person name="Williams K.H."/>
            <person name="Hubbard S.S."/>
            <person name="Banfield J.F."/>
        </authorList>
    </citation>
    <scope>NUCLEOTIDE SEQUENCE [LARGE SCALE GENOMIC DNA]</scope>
</reference>
<dbReference type="Gene3D" id="2.20.25.110">
    <property type="entry name" value="S-adenosyl-L-methionine-dependent methyltransferases"/>
    <property type="match status" value="1"/>
</dbReference>
<dbReference type="GO" id="GO:0008168">
    <property type="term" value="F:methyltransferase activity"/>
    <property type="evidence" value="ECO:0007669"/>
    <property type="project" value="UniProtKB-KW"/>
</dbReference>
<keyword evidence="1" id="KW-0489">Methyltransferase</keyword>
<dbReference type="EMBL" id="MFJY01000049">
    <property type="protein sequence ID" value="OGG27449.1"/>
    <property type="molecule type" value="Genomic_DNA"/>
</dbReference>
<evidence type="ECO:0000313" key="4">
    <source>
        <dbReference type="EMBL" id="OGG27449.1"/>
    </source>
</evidence>
<dbReference type="Pfam" id="PF13649">
    <property type="entry name" value="Methyltransf_25"/>
    <property type="match status" value="1"/>
</dbReference>
<dbReference type="InterPro" id="IPR029063">
    <property type="entry name" value="SAM-dependent_MTases_sf"/>
</dbReference>
<dbReference type="Gene3D" id="3.40.50.450">
    <property type="match status" value="1"/>
</dbReference>
<organism evidence="4 5">
    <name type="scientific">Candidatus Gottesmanbacteria bacterium RIFCSPLOWO2_01_FULL_48_11</name>
    <dbReference type="NCBI Taxonomy" id="1798395"/>
    <lineage>
        <taxon>Bacteria</taxon>
        <taxon>Candidatus Gottesmaniibacteriota</taxon>
    </lineage>
</organism>
<dbReference type="CDD" id="cd02440">
    <property type="entry name" value="AdoMet_MTases"/>
    <property type="match status" value="1"/>
</dbReference>
<dbReference type="Proteomes" id="UP000178305">
    <property type="component" value="Unassembled WGS sequence"/>
</dbReference>
<name>A0A1F6ARY5_9BACT</name>
<accession>A0A1F6ARY5</accession>
<dbReference type="GO" id="GO:0032259">
    <property type="term" value="P:methylation"/>
    <property type="evidence" value="ECO:0007669"/>
    <property type="project" value="UniProtKB-KW"/>
</dbReference>
<proteinExistence type="predicted"/>
<keyword evidence="2" id="KW-0808">Transferase</keyword>
<evidence type="ECO:0000256" key="2">
    <source>
        <dbReference type="ARBA" id="ARBA00022679"/>
    </source>
</evidence>
<comment type="caution">
    <text evidence="4">The sequence shown here is derived from an EMBL/GenBank/DDBJ whole genome shotgun (WGS) entry which is preliminary data.</text>
</comment>
<sequence>MKVFFTTPLKGKPQYQVYIDEIIRIIEVHGATVVSPEKDEQYQQAFTKEKLAEYGDRDRAHYEFIRQGIASADAVVFEASYEDFRVGHEATLSLMYGKPVLVLSQNVDYGRYIYHEKFIGKKYTDKKELRKIIEDFLAAVKALSNKESFQVIHDIVDLQHSATLSKLRYRASQGTTYFADWARRATKEPDVVYREILNKLGDLAIQKPWDVFAKIYNEDTPDSIFYGAVKFVDQVFRAHQVFKSDHVVDVACGTGAISRILTTFGYRNVTAFDRSRAMLSEAYRLSAHMPSIKIMEGDIERVNLEQPAKAMVWYDFSSNFALDERELERWLTNLLKNLAPSGTLIFNVRTKTGWNIDFFKQKVTLYETDRFQRVWINLPDYKKDLITFDIFIRVKDKDGAWLPWEREQMTERMWRLSEIKRVVERLESITIEATLGDDYTPVKGTREPGLTYFVLSKK</sequence>
<evidence type="ECO:0000256" key="1">
    <source>
        <dbReference type="ARBA" id="ARBA00022603"/>
    </source>
</evidence>
<dbReference type="Gene3D" id="3.40.50.150">
    <property type="entry name" value="Vaccinia Virus protein VP39"/>
    <property type="match status" value="1"/>
</dbReference>
<dbReference type="InterPro" id="IPR041698">
    <property type="entry name" value="Methyltransf_25"/>
</dbReference>
<dbReference type="PANTHER" id="PTHR43861">
    <property type="entry name" value="TRANS-ACONITATE 2-METHYLTRANSFERASE-RELATED"/>
    <property type="match status" value="1"/>
</dbReference>